<dbReference type="Gene3D" id="1.20.50.20">
    <property type="entry name" value="DnaG, RNA polymerase domain, helical bundle"/>
    <property type="match status" value="1"/>
</dbReference>
<dbReference type="InterPro" id="IPR006171">
    <property type="entry name" value="TOPRIM_dom"/>
</dbReference>
<dbReference type="Pfam" id="PF08275">
    <property type="entry name" value="DNAG_N"/>
    <property type="match status" value="1"/>
</dbReference>
<dbReference type="PANTHER" id="PTHR30313:SF2">
    <property type="entry name" value="DNA PRIMASE"/>
    <property type="match status" value="1"/>
</dbReference>
<dbReference type="Gene3D" id="3.90.980.10">
    <property type="entry name" value="DNA primase, catalytic core, N-terminal domain"/>
    <property type="match status" value="1"/>
</dbReference>
<sequence>MSHILIDHLTQAASFYRGQLRASPRAVAYLKSRGLRGDIAARYGLGYAPASFQALREAFQNYNDRALEKAGLVAVNDGGRRYDRFRDRIMFPILDDAGSVIGFGGRVLEGDGPKYLNSPETEVFQKGRVLFGMTQAAEAIAATGTAYVVEGYLDVVSLAQHGVQNAVATLGTATTGQHVERLLGLAKRVIFCFDGDDAGRRAAARALDVCLPHVTDTADVGFLFLPRDHDPDSYVRAKGGDAFNDLALEASTLEGFFLANAMQGCQLEYAEGRARLVATAAPRLQQINAPAMLRRILAAIAAPTKFSVGELIDLCGLEKTCLQLLTVNSFMVEFNSSAADGRPMNPGNNCEQTVGR</sequence>
<dbReference type="SMART" id="SM00493">
    <property type="entry name" value="TOPRIM"/>
    <property type="match status" value="1"/>
</dbReference>
<feature type="domain" description="Toprim" evidence="1">
    <location>
        <begin position="144"/>
        <end position="226"/>
    </location>
</feature>
<proteinExistence type="predicted"/>
<accession>A0A7I8HQI9</accession>
<dbReference type="GO" id="GO:0005737">
    <property type="term" value="C:cytoplasm"/>
    <property type="evidence" value="ECO:0007669"/>
    <property type="project" value="TreeGrafter"/>
</dbReference>
<dbReference type="FunFam" id="3.40.1360.10:FF:000002">
    <property type="entry name" value="DNA primase"/>
    <property type="match status" value="1"/>
</dbReference>
<dbReference type="PROSITE" id="PS50880">
    <property type="entry name" value="TOPRIM"/>
    <property type="match status" value="1"/>
</dbReference>
<dbReference type="InterPro" id="IPR019475">
    <property type="entry name" value="DNA_primase_DnaB-bd"/>
</dbReference>
<name>A0A7I8HQI9_PSEAI</name>
<dbReference type="InterPro" id="IPR034151">
    <property type="entry name" value="TOPRIM_DnaG_bac"/>
</dbReference>
<dbReference type="GO" id="GO:0006269">
    <property type="term" value="P:DNA replication, synthesis of primer"/>
    <property type="evidence" value="ECO:0007669"/>
    <property type="project" value="InterPro"/>
</dbReference>
<dbReference type="Pfam" id="PF13155">
    <property type="entry name" value="Toprim_2"/>
    <property type="match status" value="1"/>
</dbReference>
<dbReference type="InterPro" id="IPR050219">
    <property type="entry name" value="DnaG_primase"/>
</dbReference>
<dbReference type="RefSeq" id="WP_199505964.1">
    <property type="nucleotide sequence ID" value="NZ_JADEVH010000002.1"/>
</dbReference>
<dbReference type="EMBL" id="LC589064">
    <property type="protein sequence ID" value="BCM64641.1"/>
    <property type="molecule type" value="Genomic_DNA"/>
</dbReference>
<protein>
    <submittedName>
        <fullName evidence="2">DNA primase</fullName>
    </submittedName>
</protein>
<organism evidence="2">
    <name type="scientific">Pseudomonas aeruginosa</name>
    <dbReference type="NCBI Taxonomy" id="287"/>
    <lineage>
        <taxon>Bacteria</taxon>
        <taxon>Pseudomonadati</taxon>
        <taxon>Pseudomonadota</taxon>
        <taxon>Gammaproteobacteria</taxon>
        <taxon>Pseudomonadales</taxon>
        <taxon>Pseudomonadaceae</taxon>
        <taxon>Pseudomonas</taxon>
    </lineage>
</organism>
<dbReference type="SUPFAM" id="SSF56731">
    <property type="entry name" value="DNA primase core"/>
    <property type="match status" value="1"/>
</dbReference>
<dbReference type="InterPro" id="IPR037068">
    <property type="entry name" value="DNA_primase_core_N_sf"/>
</dbReference>
<evidence type="ECO:0000259" key="1">
    <source>
        <dbReference type="PROSITE" id="PS50880"/>
    </source>
</evidence>
<dbReference type="GO" id="GO:0016779">
    <property type="term" value="F:nucleotidyltransferase activity"/>
    <property type="evidence" value="ECO:0007669"/>
    <property type="project" value="InterPro"/>
</dbReference>
<dbReference type="NCBIfam" id="TIGR01391">
    <property type="entry name" value="dnaG"/>
    <property type="match status" value="1"/>
</dbReference>
<dbReference type="InterPro" id="IPR013264">
    <property type="entry name" value="DNAG_N"/>
</dbReference>
<dbReference type="InterPro" id="IPR006295">
    <property type="entry name" value="DNA_primase_DnaG"/>
</dbReference>
<evidence type="ECO:0000313" key="2">
    <source>
        <dbReference type="EMBL" id="BCM64641.1"/>
    </source>
</evidence>
<dbReference type="PANTHER" id="PTHR30313">
    <property type="entry name" value="DNA PRIMASE"/>
    <property type="match status" value="1"/>
</dbReference>
<keyword evidence="2" id="KW-0614">Plasmid</keyword>
<dbReference type="CDD" id="cd03364">
    <property type="entry name" value="TOPRIM_DnaG_primases"/>
    <property type="match status" value="1"/>
</dbReference>
<dbReference type="Gene3D" id="3.40.1360.10">
    <property type="match status" value="1"/>
</dbReference>
<dbReference type="AlphaFoldDB" id="A0A7I8HQI9"/>
<geneLocation type="plasmid" evidence="2">
    <name>pIPM3H3-GES5</name>
</geneLocation>
<reference evidence="2" key="1">
    <citation type="submission" date="2020-10" db="EMBL/GenBank/DDBJ databases">
        <title>Detection of Pseudomonas aeruginosa producing GES-5 beta-lactamase from hospital sewage.</title>
        <authorList>
            <person name="Hayashi W."/>
            <person name="Soga E."/>
            <person name="Iimura M."/>
            <person name="Yoshida S."/>
            <person name="Izumi K."/>
            <person name="Nagano Y."/>
            <person name="Nagano N."/>
        </authorList>
    </citation>
    <scope>NUCLEOTIDE SEQUENCE</scope>
    <source>
        <strain evidence="2">IPM3H3</strain>
        <plasmid evidence="2">pIPM3H3-GES5</plasmid>
    </source>
</reference>
<dbReference type="Pfam" id="PF10410">
    <property type="entry name" value="DnaB_bind"/>
    <property type="match status" value="1"/>
</dbReference>